<evidence type="ECO:0000313" key="9">
    <source>
        <dbReference type="EMBL" id="BAM46806.1"/>
    </source>
</evidence>
<dbReference type="FunFam" id="2.30.42.10:FF:000063">
    <property type="entry name" value="Peptidase, S41 family"/>
    <property type="match status" value="1"/>
</dbReference>
<dbReference type="OrthoDB" id="9812068at2"/>
<keyword evidence="2 7" id="KW-0645">Protease</keyword>
<dbReference type="STRING" id="698758.AXY_06740"/>
<dbReference type="eggNOG" id="COG3409">
    <property type="taxonomic scope" value="Bacteria"/>
</dbReference>
<dbReference type="Pfam" id="PF01471">
    <property type="entry name" value="PG_binding_1"/>
    <property type="match status" value="1"/>
</dbReference>
<dbReference type="SMART" id="SM00228">
    <property type="entry name" value="PDZ"/>
    <property type="match status" value="1"/>
</dbReference>
<dbReference type="Pfam" id="PF22694">
    <property type="entry name" value="CtpB_N-like"/>
    <property type="match status" value="1"/>
</dbReference>
<dbReference type="InterPro" id="IPR036034">
    <property type="entry name" value="PDZ_sf"/>
</dbReference>
<dbReference type="SMART" id="SM00245">
    <property type="entry name" value="TSPc"/>
    <property type="match status" value="1"/>
</dbReference>
<dbReference type="MEROPS" id="S41.007"/>
<feature type="domain" description="PDZ" evidence="8">
    <location>
        <begin position="117"/>
        <end position="181"/>
    </location>
</feature>
<dbReference type="SUPFAM" id="SSF50156">
    <property type="entry name" value="PDZ domain-like"/>
    <property type="match status" value="1"/>
</dbReference>
<dbReference type="Pfam" id="PF03572">
    <property type="entry name" value="Peptidase_S41"/>
    <property type="match status" value="1"/>
</dbReference>
<dbReference type="GO" id="GO:0006508">
    <property type="term" value="P:proteolysis"/>
    <property type="evidence" value="ECO:0007669"/>
    <property type="project" value="UniProtKB-KW"/>
</dbReference>
<name>K0J2N1_AMPXN</name>
<evidence type="ECO:0000256" key="4">
    <source>
        <dbReference type="ARBA" id="ARBA00022825"/>
    </source>
</evidence>
<dbReference type="GO" id="GO:0004252">
    <property type="term" value="F:serine-type endopeptidase activity"/>
    <property type="evidence" value="ECO:0007669"/>
    <property type="project" value="UniProtKB-EC"/>
</dbReference>
<dbReference type="InterPro" id="IPR041489">
    <property type="entry name" value="PDZ_6"/>
</dbReference>
<evidence type="ECO:0000256" key="3">
    <source>
        <dbReference type="ARBA" id="ARBA00022801"/>
    </source>
</evidence>
<keyword evidence="10" id="KW-1185">Reference proteome</keyword>
<dbReference type="InterPro" id="IPR005151">
    <property type="entry name" value="Tail-specific_protease"/>
</dbReference>
<dbReference type="Gene3D" id="2.30.42.10">
    <property type="match status" value="1"/>
</dbReference>
<protein>
    <recommendedName>
        <fullName evidence="6">C-terminal processing peptidase</fullName>
        <ecNumber evidence="6">3.4.21.102</ecNumber>
    </recommendedName>
</protein>
<dbReference type="PANTHER" id="PTHR32060:SF29">
    <property type="entry name" value="CARBOXY-TERMINAL PROCESSING PROTEASE CTPB"/>
    <property type="match status" value="1"/>
</dbReference>
<evidence type="ECO:0000259" key="8">
    <source>
        <dbReference type="PROSITE" id="PS50106"/>
    </source>
</evidence>
<dbReference type="Gene3D" id="3.90.226.10">
    <property type="entry name" value="2-enoyl-CoA Hydratase, Chain A, domain 1"/>
    <property type="match status" value="1"/>
</dbReference>
<keyword evidence="4 7" id="KW-0720">Serine protease</keyword>
<dbReference type="eggNOG" id="COG0793">
    <property type="taxonomic scope" value="Bacteria"/>
</dbReference>
<dbReference type="RefSeq" id="WP_015009411.1">
    <property type="nucleotide sequence ID" value="NC_018704.1"/>
</dbReference>
<dbReference type="CDD" id="cd06782">
    <property type="entry name" value="cpPDZ_CPP-like"/>
    <property type="match status" value="1"/>
</dbReference>
<sequence>MHVKKSVFALLLGLAIIIGGAGTYFATELVDILGQDEKQSDQSGQLMTEEEYEEMLNELTDAISLPKVVQAYTIIQSNFINPVSNEELVEGAVRGMLATLNDPYSEYMDEETMAQFSEQLESSFEGIGAEVSMIDDKVTIVAPIKDSPAEKAGLRPNDQVITVDGESIEGLDLYEAVAKIRGEKGSEVILEIQRPGVPDLIVFKLIRDTIPLETVYSELIEQDGHKAGVIQITSFAEQTAVRFEEELKALEAQGIDGLVIDVRGNPGGLLEVTEEILKLFVPSDQPYMQIADNDDNRTRFFSDLDKPKDYPVSVLIDEGSASASEILAISLKETIDAKIVGRNSFGKGTVQQTIPMGDGSTLKLTVLKWLSPEGVSIHEVGVQPTVEVDQPDYYYTPPIQIDETLAFDDTNINISYAQVMLDALGYDVDREDGYFSEQTEAAIRQYQADQNLTVNGKLDQETASKIVADIIERVRNDQDDLQKHKAIEELFK</sequence>
<accession>K0J2N1</accession>
<dbReference type="EMBL" id="AP012050">
    <property type="protein sequence ID" value="BAM46806.1"/>
    <property type="molecule type" value="Genomic_DNA"/>
</dbReference>
<dbReference type="Proteomes" id="UP000006294">
    <property type="component" value="Chromosome"/>
</dbReference>
<dbReference type="SUPFAM" id="SSF52096">
    <property type="entry name" value="ClpP/crotonase"/>
    <property type="match status" value="1"/>
</dbReference>
<dbReference type="PANTHER" id="PTHR32060">
    <property type="entry name" value="TAIL-SPECIFIC PROTEASE"/>
    <property type="match status" value="1"/>
</dbReference>
<dbReference type="EC" id="3.4.21.102" evidence="6"/>
<dbReference type="NCBIfam" id="TIGR00225">
    <property type="entry name" value="prc"/>
    <property type="match status" value="1"/>
</dbReference>
<gene>
    <name evidence="9" type="primary">ctpA</name>
    <name evidence="9" type="ordered locus">AXY_06740</name>
</gene>
<evidence type="ECO:0000256" key="6">
    <source>
        <dbReference type="ARBA" id="ARBA00066637"/>
    </source>
</evidence>
<dbReference type="GO" id="GO:0007165">
    <property type="term" value="P:signal transduction"/>
    <property type="evidence" value="ECO:0007669"/>
    <property type="project" value="TreeGrafter"/>
</dbReference>
<dbReference type="InterPro" id="IPR036366">
    <property type="entry name" value="PGBDSf"/>
</dbReference>
<dbReference type="GO" id="GO:0030288">
    <property type="term" value="C:outer membrane-bounded periplasmic space"/>
    <property type="evidence" value="ECO:0007669"/>
    <property type="project" value="TreeGrafter"/>
</dbReference>
<dbReference type="InterPro" id="IPR029045">
    <property type="entry name" value="ClpP/crotonase-like_dom_sf"/>
</dbReference>
<dbReference type="AlphaFoldDB" id="K0J2N1"/>
<evidence type="ECO:0000256" key="7">
    <source>
        <dbReference type="RuleBase" id="RU004404"/>
    </source>
</evidence>
<evidence type="ECO:0000256" key="1">
    <source>
        <dbReference type="ARBA" id="ARBA00009179"/>
    </source>
</evidence>
<dbReference type="HOGENOM" id="CLU_017295_3_0_9"/>
<dbReference type="PROSITE" id="PS50106">
    <property type="entry name" value="PDZ"/>
    <property type="match status" value="1"/>
</dbReference>
<evidence type="ECO:0000313" key="10">
    <source>
        <dbReference type="Proteomes" id="UP000006294"/>
    </source>
</evidence>
<organism evidence="9 10">
    <name type="scientific">Amphibacillus xylanus (strain ATCC 51415 / DSM 6626 / JCM 7361 / LMG 17667 / NBRC 15112 / Ep01)</name>
    <dbReference type="NCBI Taxonomy" id="698758"/>
    <lineage>
        <taxon>Bacteria</taxon>
        <taxon>Bacillati</taxon>
        <taxon>Bacillota</taxon>
        <taxon>Bacilli</taxon>
        <taxon>Bacillales</taxon>
        <taxon>Bacillaceae</taxon>
        <taxon>Amphibacillus</taxon>
    </lineage>
</organism>
<evidence type="ECO:0000256" key="2">
    <source>
        <dbReference type="ARBA" id="ARBA00022670"/>
    </source>
</evidence>
<dbReference type="Gene3D" id="1.10.101.10">
    <property type="entry name" value="PGBD-like superfamily/PGBD"/>
    <property type="match status" value="1"/>
</dbReference>
<dbReference type="SUPFAM" id="SSF47090">
    <property type="entry name" value="PGBD-like"/>
    <property type="match status" value="1"/>
</dbReference>
<dbReference type="InterPro" id="IPR004447">
    <property type="entry name" value="Peptidase_S41A"/>
</dbReference>
<reference evidence="9 10" key="1">
    <citation type="submission" date="2011-01" db="EMBL/GenBank/DDBJ databases">
        <title>Whole genome sequence of Amphibacillus xylinus NBRC 15112.</title>
        <authorList>
            <person name="Nakazawa H."/>
            <person name="Katano Y."/>
            <person name="Nakamura S."/>
            <person name="Sasagawa M."/>
            <person name="Fukada J."/>
            <person name="Arai T."/>
            <person name="Sasakura N."/>
            <person name="Mochizuki D."/>
            <person name="Hosoyama A."/>
            <person name="Harada K."/>
            <person name="Horikawa H."/>
            <person name="Kato Y."/>
            <person name="Harada T."/>
            <person name="Sasaki K."/>
            <person name="Sekiguchi M."/>
            <person name="Hodoyama M."/>
            <person name="Nishiko R."/>
            <person name="Narita H."/>
            <person name="Hanamaki A."/>
            <person name="Hata C."/>
            <person name="Konno Y."/>
            <person name="Niimura Y."/>
            <person name="Yamazaki S."/>
            <person name="Fujita N."/>
        </authorList>
    </citation>
    <scope>NUCLEOTIDE SEQUENCE [LARGE SCALE GENOMIC DNA]</scope>
    <source>
        <strain evidence="10">ATCC 51415 / DSM 6626 / JCM 7361 / LMG 17667 / NBRC 15112 / Ep01</strain>
    </source>
</reference>
<dbReference type="KEGG" id="axl:AXY_06740"/>
<dbReference type="InterPro" id="IPR036365">
    <property type="entry name" value="PGBD-like_sf"/>
</dbReference>
<keyword evidence="3 7" id="KW-0378">Hydrolase</keyword>
<comment type="catalytic activity">
    <reaction evidence="5">
        <text>The enzyme shows specific recognition of a C-terminal tripeptide, Xaa-Yaa-Zaa, in which Xaa is preferably Ala or Leu, Yaa is preferably Ala or Tyr, and Zaa is preferably Ala, but then cleaves at a variable distance from the C-terminus. A typical cleavage is -Ala-Ala-|-Arg-Ala-Ala-Lys-Glu-Asn-Tyr-Ala-Leu-Ala-Ala.</text>
        <dbReference type="EC" id="3.4.21.102"/>
    </reaction>
</comment>
<dbReference type="PATRIC" id="fig|698758.3.peg.677"/>
<evidence type="ECO:0000256" key="5">
    <source>
        <dbReference type="ARBA" id="ARBA00051784"/>
    </source>
</evidence>
<dbReference type="InterPro" id="IPR001478">
    <property type="entry name" value="PDZ"/>
</dbReference>
<proteinExistence type="inferred from homology"/>
<dbReference type="Gene3D" id="3.30.750.44">
    <property type="match status" value="1"/>
</dbReference>
<dbReference type="InterPro" id="IPR002477">
    <property type="entry name" value="Peptidoglycan-bd-like"/>
</dbReference>
<dbReference type="CDD" id="cd07560">
    <property type="entry name" value="Peptidase_S41_CPP"/>
    <property type="match status" value="1"/>
</dbReference>
<dbReference type="InterPro" id="IPR055210">
    <property type="entry name" value="CtpA/B_N"/>
</dbReference>
<dbReference type="FunFam" id="3.30.750.44:FF:000001">
    <property type="entry name" value="S41 family peptidase"/>
    <property type="match status" value="1"/>
</dbReference>
<comment type="similarity">
    <text evidence="1 7">Belongs to the peptidase S41A family.</text>
</comment>
<dbReference type="Pfam" id="PF17820">
    <property type="entry name" value="PDZ_6"/>
    <property type="match status" value="1"/>
</dbReference>